<sequence length="338" mass="37131">MLDLADLAAFETHVEAPVTVNYRGYDVYKCGPWSQGPVFLQQLRLLEGFHLRALGHNSSDYIHLVTEASKLAFADREAYYGDPRFTDVPVQDLLSPAYTELRRPLIDPDRASLALRPGDPLGGNALRAADAPLIGREWQRGTVHVDVVDAQRNMISATPSGAWIADSPVVEGVGFPLGTRIQMFTLDAAHPNCIAPGKRPRTTLTPSLVLRDGEPFMAFGTMGLDQQDQWTLQFFLNVVEFDMPVQAAIEAPKFSSKHFPSSTYPHAAEPGVLRVEGRIPYDVRRALQAKGHEVVLQSDWVEGYVVGIQVDTARGVLFAGADPRGEQATLLPAYAIGW</sequence>
<comment type="caution">
    <text evidence="1">The sequence shown here is derived from an EMBL/GenBank/DDBJ whole genome shotgun (WGS) entry which is preliminary data.</text>
</comment>
<evidence type="ECO:0000313" key="1">
    <source>
        <dbReference type="EMBL" id="ETX01211.1"/>
    </source>
</evidence>
<keyword evidence="2" id="KW-1185">Reference proteome</keyword>
<dbReference type="InterPro" id="IPR029055">
    <property type="entry name" value="Ntn_hydrolases_N"/>
</dbReference>
<dbReference type="InterPro" id="IPR043137">
    <property type="entry name" value="GGT_ssub_C"/>
</dbReference>
<organism evidence="1 2">
    <name type="scientific">Entotheonella factor</name>
    <dbReference type="NCBI Taxonomy" id="1429438"/>
    <lineage>
        <taxon>Bacteria</taxon>
        <taxon>Pseudomonadati</taxon>
        <taxon>Nitrospinota/Tectimicrobiota group</taxon>
        <taxon>Candidatus Tectimicrobiota</taxon>
        <taxon>Candidatus Entotheonellia</taxon>
        <taxon>Candidatus Entotheonellales</taxon>
        <taxon>Candidatus Entotheonellaceae</taxon>
        <taxon>Candidatus Entotheonella</taxon>
    </lineage>
</organism>
<dbReference type="PRINTS" id="PR01210">
    <property type="entry name" value="GGTRANSPTASE"/>
</dbReference>
<dbReference type="Gene3D" id="3.60.20.40">
    <property type="match status" value="1"/>
</dbReference>
<accession>W4LU14</accession>
<dbReference type="InterPro" id="IPR043138">
    <property type="entry name" value="GGT_lsub"/>
</dbReference>
<dbReference type="EMBL" id="AZHW01000259">
    <property type="protein sequence ID" value="ETX01211.1"/>
    <property type="molecule type" value="Genomic_DNA"/>
</dbReference>
<dbReference type="PANTHER" id="PTHR43881">
    <property type="entry name" value="GAMMA-GLUTAMYLTRANSPEPTIDASE (AFU_ORTHOLOGUE AFUA_4G13580)"/>
    <property type="match status" value="1"/>
</dbReference>
<dbReference type="InterPro" id="IPR052896">
    <property type="entry name" value="GGT-like_enzyme"/>
</dbReference>
<dbReference type="Proteomes" id="UP000019141">
    <property type="component" value="Unassembled WGS sequence"/>
</dbReference>
<dbReference type="Pfam" id="PF01019">
    <property type="entry name" value="G_glu_transpept"/>
    <property type="match status" value="1"/>
</dbReference>
<name>W4LU14_ENTF1</name>
<dbReference type="Gene3D" id="1.10.246.130">
    <property type="match status" value="1"/>
</dbReference>
<dbReference type="PATRIC" id="fig|1429438.4.peg.1749"/>
<dbReference type="SUPFAM" id="SSF56235">
    <property type="entry name" value="N-terminal nucleophile aminohydrolases (Ntn hydrolases)"/>
    <property type="match status" value="1"/>
</dbReference>
<evidence type="ECO:0008006" key="3">
    <source>
        <dbReference type="Google" id="ProtNLM"/>
    </source>
</evidence>
<dbReference type="PANTHER" id="PTHR43881:SF1">
    <property type="entry name" value="GAMMA-GLUTAMYLTRANSPEPTIDASE (AFU_ORTHOLOGUE AFUA_4G13580)"/>
    <property type="match status" value="1"/>
</dbReference>
<dbReference type="HOGENOM" id="CLU_700026_0_0_7"/>
<protein>
    <recommendedName>
        <fullName evidence="3">Gamma-glutamyltransferase</fullName>
    </recommendedName>
</protein>
<dbReference type="AlphaFoldDB" id="W4LU14"/>
<evidence type="ECO:0000313" key="2">
    <source>
        <dbReference type="Proteomes" id="UP000019141"/>
    </source>
</evidence>
<proteinExistence type="predicted"/>
<gene>
    <name evidence="1" type="ORF">ETSY1_08240</name>
</gene>
<reference evidence="1 2" key="1">
    <citation type="journal article" date="2014" name="Nature">
        <title>An environmental bacterial taxon with a large and distinct metabolic repertoire.</title>
        <authorList>
            <person name="Wilson M.C."/>
            <person name="Mori T."/>
            <person name="Ruckert C."/>
            <person name="Uria A.R."/>
            <person name="Helf M.J."/>
            <person name="Takada K."/>
            <person name="Gernert C."/>
            <person name="Steffens U.A."/>
            <person name="Heycke N."/>
            <person name="Schmitt S."/>
            <person name="Rinke C."/>
            <person name="Helfrich E.J."/>
            <person name="Brachmann A.O."/>
            <person name="Gurgui C."/>
            <person name="Wakimoto T."/>
            <person name="Kracht M."/>
            <person name="Crusemann M."/>
            <person name="Hentschel U."/>
            <person name="Abe I."/>
            <person name="Matsunaga S."/>
            <person name="Kalinowski J."/>
            <person name="Takeyama H."/>
            <person name="Piel J."/>
        </authorList>
    </citation>
    <scope>NUCLEOTIDE SEQUENCE [LARGE SCALE GENOMIC DNA]</scope>
    <source>
        <strain evidence="2">TSY1</strain>
    </source>
</reference>